<comment type="function">
    <text evidence="4 5 6">Catalyzes the transfer of endogenously produced octanoic acid from octanoyl-acyl-carrier-protein onto the lipoyl domains of lipoate-dependent enzymes. Lipoyl-ACP can also act as a substrate although octanoyl-ACP is likely to be the physiological substrate.</text>
</comment>
<dbReference type="PANTHER" id="PTHR10993">
    <property type="entry name" value="OCTANOYLTRANSFERASE"/>
    <property type="match status" value="1"/>
</dbReference>
<dbReference type="Gene3D" id="3.30.930.10">
    <property type="entry name" value="Bira Bifunctional Protein, Domain 2"/>
    <property type="match status" value="1"/>
</dbReference>
<dbReference type="EC" id="2.3.1.181" evidence="5 6"/>
<dbReference type="InterPro" id="IPR045864">
    <property type="entry name" value="aa-tRNA-synth_II/BPL/LPL"/>
</dbReference>
<comment type="catalytic activity">
    <reaction evidence="5 6">
        <text>octanoyl-[ACP] + L-lysyl-[protein] = N(6)-octanoyl-L-lysyl-[protein] + holo-[ACP] + H(+)</text>
        <dbReference type="Rhea" id="RHEA:17665"/>
        <dbReference type="Rhea" id="RHEA-COMP:9636"/>
        <dbReference type="Rhea" id="RHEA-COMP:9685"/>
        <dbReference type="Rhea" id="RHEA-COMP:9752"/>
        <dbReference type="Rhea" id="RHEA-COMP:9928"/>
        <dbReference type="ChEBI" id="CHEBI:15378"/>
        <dbReference type="ChEBI" id="CHEBI:29969"/>
        <dbReference type="ChEBI" id="CHEBI:64479"/>
        <dbReference type="ChEBI" id="CHEBI:78463"/>
        <dbReference type="ChEBI" id="CHEBI:78809"/>
        <dbReference type="EC" id="2.3.1.181"/>
    </reaction>
</comment>
<evidence type="ECO:0000313" key="8">
    <source>
        <dbReference type="EMBL" id="WFP17836.1"/>
    </source>
</evidence>
<evidence type="ECO:0000259" key="7">
    <source>
        <dbReference type="PROSITE" id="PS51733"/>
    </source>
</evidence>
<comment type="caution">
    <text evidence="5">Lacks conserved residue(s) required for the propagation of feature annotation.</text>
</comment>
<evidence type="ECO:0000256" key="5">
    <source>
        <dbReference type="HAMAP-Rule" id="MF_00013"/>
    </source>
</evidence>
<dbReference type="PROSITE" id="PS51733">
    <property type="entry name" value="BPL_LPL_CATALYTIC"/>
    <property type="match status" value="1"/>
</dbReference>
<feature type="binding site" evidence="5">
    <location>
        <begin position="136"/>
        <end position="138"/>
    </location>
    <ligand>
        <name>substrate</name>
    </ligand>
</feature>
<dbReference type="PIRSF" id="PIRSF016262">
    <property type="entry name" value="LPLase"/>
    <property type="match status" value="1"/>
</dbReference>
<dbReference type="PANTHER" id="PTHR10993:SF7">
    <property type="entry name" value="LIPOYLTRANSFERASE 2, MITOCHONDRIAL-RELATED"/>
    <property type="match status" value="1"/>
</dbReference>
<keyword evidence="5" id="KW-0963">Cytoplasm</keyword>
<keyword evidence="2 5" id="KW-0808">Transferase</keyword>
<dbReference type="HAMAP" id="MF_00013">
    <property type="entry name" value="LipB"/>
    <property type="match status" value="1"/>
</dbReference>
<dbReference type="Proteomes" id="UP001219037">
    <property type="component" value="Chromosome"/>
</dbReference>
<keyword evidence="3 5" id="KW-0012">Acyltransferase</keyword>
<reference evidence="8 9" key="1">
    <citation type="submission" date="2023-04" db="EMBL/GenBank/DDBJ databases">
        <title>Funneling lignin-derived compounds into biodiesel using alkali-halophilic Citricoccus sp. P2.</title>
        <authorList>
            <person name="Luo C.-B."/>
        </authorList>
    </citation>
    <scope>NUCLEOTIDE SEQUENCE [LARGE SCALE GENOMIC DNA]</scope>
    <source>
        <strain evidence="8 9">P2</strain>
    </source>
</reference>
<dbReference type="SUPFAM" id="SSF55681">
    <property type="entry name" value="Class II aaRS and biotin synthetases"/>
    <property type="match status" value="1"/>
</dbReference>
<sequence>MVNLLDRGLTAYQDADIRQRSIHAGVADGTEPDTFLVFESNATYTAGRHTRPGDITDPDLPIVDTDRAGSITWHGPGQLIVYPIVKLTEPVDLHAYIRAVEGSVLDTLRDHCGLDVVRIDGRAGVWLRNADRKISAIGLKISRAATLHGISLNVNTDFTSAFSGIVPCGINDAGVTSLAQEGISITLDELVEPLTAALRHRLAPLLARGAGADTSTEKLTASSIR</sequence>
<comment type="similarity">
    <text evidence="5 6">Belongs to the LipB family.</text>
</comment>
<name>A0ABY8H9Y2_9MICC</name>
<dbReference type="InterPro" id="IPR004143">
    <property type="entry name" value="BPL_LPL_catalytic"/>
</dbReference>
<keyword evidence="9" id="KW-1185">Reference proteome</keyword>
<feature type="site" description="Lowers pKa of active site Cys" evidence="5">
    <location>
        <position position="133"/>
    </location>
</feature>
<evidence type="ECO:0000256" key="6">
    <source>
        <dbReference type="PIRNR" id="PIRNR016262"/>
    </source>
</evidence>
<dbReference type="NCBIfam" id="NF010925">
    <property type="entry name" value="PRK14345.1"/>
    <property type="match status" value="1"/>
</dbReference>
<dbReference type="CDD" id="cd16444">
    <property type="entry name" value="LipB"/>
    <property type="match status" value="1"/>
</dbReference>
<dbReference type="Pfam" id="PF21948">
    <property type="entry name" value="LplA-B_cat"/>
    <property type="match status" value="1"/>
</dbReference>
<dbReference type="InterPro" id="IPR000544">
    <property type="entry name" value="Octanoyltransferase"/>
</dbReference>
<evidence type="ECO:0000256" key="4">
    <source>
        <dbReference type="ARBA" id="ARBA00024732"/>
    </source>
</evidence>
<proteinExistence type="inferred from homology"/>
<dbReference type="GO" id="GO:0033819">
    <property type="term" value="F:lipoyl(octanoyl) transferase activity"/>
    <property type="evidence" value="ECO:0007669"/>
    <property type="project" value="UniProtKB-EC"/>
</dbReference>
<evidence type="ECO:0000256" key="1">
    <source>
        <dbReference type="ARBA" id="ARBA00004821"/>
    </source>
</evidence>
<feature type="domain" description="BPL/LPL catalytic" evidence="7">
    <location>
        <begin position="29"/>
        <end position="206"/>
    </location>
</feature>
<comment type="miscellaneous">
    <text evidence="5">In the reaction, the free carboxyl group of octanoic acid is attached via an amide linkage to the epsilon-amino group of a specific lysine residue of lipoyl domains of lipoate-dependent enzymes.</text>
</comment>
<comment type="pathway">
    <text evidence="1 5 6">Protein modification; protein lipoylation via endogenous pathway; protein N(6)-(lipoyl)lysine from octanoyl-[acyl-carrier-protein]: step 1/2.</text>
</comment>
<feature type="active site" description="Acyl-thioester intermediate" evidence="5">
    <location>
        <position position="168"/>
    </location>
</feature>
<organism evidence="8 9">
    <name type="scientific">Citricoccus muralis</name>
    <dbReference type="NCBI Taxonomy" id="169134"/>
    <lineage>
        <taxon>Bacteria</taxon>
        <taxon>Bacillati</taxon>
        <taxon>Actinomycetota</taxon>
        <taxon>Actinomycetes</taxon>
        <taxon>Micrococcales</taxon>
        <taxon>Micrococcaceae</taxon>
        <taxon>Citricoccus</taxon>
    </lineage>
</organism>
<accession>A0ABY8H9Y2</accession>
<feature type="binding site" evidence="5">
    <location>
        <begin position="149"/>
        <end position="151"/>
    </location>
    <ligand>
        <name>substrate</name>
    </ligand>
</feature>
<dbReference type="RefSeq" id="WP_278159590.1">
    <property type="nucleotide sequence ID" value="NZ_CP121252.1"/>
</dbReference>
<gene>
    <name evidence="5 8" type="primary">lipB</name>
    <name evidence="8" type="ORF">P8192_07025</name>
</gene>
<evidence type="ECO:0000313" key="9">
    <source>
        <dbReference type="Proteomes" id="UP001219037"/>
    </source>
</evidence>
<evidence type="ECO:0000256" key="3">
    <source>
        <dbReference type="ARBA" id="ARBA00023315"/>
    </source>
</evidence>
<dbReference type="NCBIfam" id="TIGR00214">
    <property type="entry name" value="lipB"/>
    <property type="match status" value="1"/>
</dbReference>
<protein>
    <recommendedName>
        <fullName evidence="5 6">Octanoyltransferase</fullName>
        <ecNumber evidence="5 6">2.3.1.181</ecNumber>
    </recommendedName>
    <alternativeName>
        <fullName evidence="5">Lipoate-protein ligase B</fullName>
    </alternativeName>
    <alternativeName>
        <fullName evidence="5">Lipoyl/octanoyl transferase</fullName>
    </alternativeName>
    <alternativeName>
        <fullName evidence="5">Octanoyl-[acyl-carrier-protein]-protein N-octanoyltransferase</fullName>
    </alternativeName>
</protein>
<comment type="subcellular location">
    <subcellularLocation>
        <location evidence="5">Cytoplasm</location>
    </subcellularLocation>
</comment>
<evidence type="ECO:0000256" key="2">
    <source>
        <dbReference type="ARBA" id="ARBA00022679"/>
    </source>
</evidence>
<dbReference type="EMBL" id="CP121252">
    <property type="protein sequence ID" value="WFP17836.1"/>
    <property type="molecule type" value="Genomic_DNA"/>
</dbReference>